<reference evidence="1" key="1">
    <citation type="submission" date="2020-05" db="EMBL/GenBank/DDBJ databases">
        <authorList>
            <person name="Chiriac C."/>
            <person name="Salcher M."/>
            <person name="Ghai R."/>
            <person name="Kavagutti S V."/>
        </authorList>
    </citation>
    <scope>NUCLEOTIDE SEQUENCE</scope>
</reference>
<sequence>MPITDPTNATLWEVVIQDLVPLVQQDNCRNEDENLSPSLQLGRYGGHGEARLTGTGYRIDNPSAEVLIPSGECFFLPLV</sequence>
<accession>A0A6J7E1L2</accession>
<organism evidence="1">
    <name type="scientific">freshwater metagenome</name>
    <dbReference type="NCBI Taxonomy" id="449393"/>
    <lineage>
        <taxon>unclassified sequences</taxon>
        <taxon>metagenomes</taxon>
        <taxon>ecological metagenomes</taxon>
    </lineage>
</organism>
<gene>
    <name evidence="1" type="ORF">UFOPK3381_01111</name>
</gene>
<proteinExistence type="predicted"/>
<protein>
    <submittedName>
        <fullName evidence="1">Unannotated protein</fullName>
    </submittedName>
</protein>
<dbReference type="EMBL" id="CAFBLN010000059">
    <property type="protein sequence ID" value="CAB4876661.1"/>
    <property type="molecule type" value="Genomic_DNA"/>
</dbReference>
<dbReference type="AlphaFoldDB" id="A0A6J7E1L2"/>
<evidence type="ECO:0000313" key="1">
    <source>
        <dbReference type="EMBL" id="CAB4876661.1"/>
    </source>
</evidence>
<name>A0A6J7E1L2_9ZZZZ</name>